<dbReference type="InterPro" id="IPR046348">
    <property type="entry name" value="SIS_dom_sf"/>
</dbReference>
<proteinExistence type="predicted"/>
<gene>
    <name evidence="2" type="ORF">ACFPZN_44685</name>
</gene>
<accession>A0ABW1AE02</accession>
<name>A0ABW1AE02_9ACTN</name>
<dbReference type="RefSeq" id="WP_378289064.1">
    <property type="nucleotide sequence ID" value="NZ_JBHSON010000096.1"/>
</dbReference>
<keyword evidence="3" id="KW-1185">Reference proteome</keyword>
<organism evidence="2 3">
    <name type="scientific">Actinomadura rugatobispora</name>
    <dbReference type="NCBI Taxonomy" id="1994"/>
    <lineage>
        <taxon>Bacteria</taxon>
        <taxon>Bacillati</taxon>
        <taxon>Actinomycetota</taxon>
        <taxon>Actinomycetes</taxon>
        <taxon>Streptosporangiales</taxon>
        <taxon>Thermomonosporaceae</taxon>
        <taxon>Actinomadura</taxon>
    </lineage>
</organism>
<keyword evidence="2" id="KW-0413">Isomerase</keyword>
<dbReference type="SUPFAM" id="SSF53697">
    <property type="entry name" value="SIS domain"/>
    <property type="match status" value="1"/>
</dbReference>
<feature type="region of interest" description="Disordered" evidence="1">
    <location>
        <begin position="107"/>
        <end position="127"/>
    </location>
</feature>
<feature type="compositionally biased region" description="Gly residues" evidence="1">
    <location>
        <begin position="109"/>
        <end position="125"/>
    </location>
</feature>
<dbReference type="GO" id="GO:0016853">
    <property type="term" value="F:isomerase activity"/>
    <property type="evidence" value="ECO:0007669"/>
    <property type="project" value="UniProtKB-KW"/>
</dbReference>
<evidence type="ECO:0000313" key="3">
    <source>
        <dbReference type="Proteomes" id="UP001596074"/>
    </source>
</evidence>
<evidence type="ECO:0000256" key="1">
    <source>
        <dbReference type="SAM" id="MobiDB-lite"/>
    </source>
</evidence>
<dbReference type="Proteomes" id="UP001596074">
    <property type="component" value="Unassembled WGS sequence"/>
</dbReference>
<reference evidence="3" key="1">
    <citation type="journal article" date="2019" name="Int. J. Syst. Evol. Microbiol.">
        <title>The Global Catalogue of Microorganisms (GCM) 10K type strain sequencing project: providing services to taxonomists for standard genome sequencing and annotation.</title>
        <authorList>
            <consortium name="The Broad Institute Genomics Platform"/>
            <consortium name="The Broad Institute Genome Sequencing Center for Infectious Disease"/>
            <person name="Wu L."/>
            <person name="Ma J."/>
        </authorList>
    </citation>
    <scope>NUCLEOTIDE SEQUENCE [LARGE SCALE GENOMIC DNA]</scope>
    <source>
        <strain evidence="3">KCTC 42087</strain>
    </source>
</reference>
<dbReference type="EMBL" id="JBHSON010000096">
    <property type="protein sequence ID" value="MFC5752753.1"/>
    <property type="molecule type" value="Genomic_DNA"/>
</dbReference>
<dbReference type="PROSITE" id="PS51463">
    <property type="entry name" value="P_GLUCOSE_ISOMERASE_3"/>
    <property type="match status" value="1"/>
</dbReference>
<evidence type="ECO:0000313" key="2">
    <source>
        <dbReference type="EMBL" id="MFC5752753.1"/>
    </source>
</evidence>
<sequence length="574" mass="59016">MSGFDVLTRGEVLDAALQARDYLVSCGVPGALAAKDPRLWGRRAVDHSRLGWLDLPHASQGLLKQIEGLITEVRYTGLDHIVLIGLGAESLAAEAIMAEAADAADADAGGEGAAGAPGARGGPGPGRLTVLDGGDTAALGFALERLDRTLVVLSSKSGVSLEGDAYRRIFSEAFRRHGLSEQEIAGRFLVITDHGSPLHDYARQSGFRIGLTDPHLPGHFSALSAYGLVPAVLAGADAHRLLEEAAVLTPSLGKDEDNPGLLLGAILGGCAQQGVDGRPRDKLVLSEPGVPAALSGWISHLLSVGTGKRGRGVLAFDPAGSPGPLADAHEIAINPRSPRGDADTSLFAPLGAQFLLWEYAAAVAGWLLGVNPFEPGGTVVQEAEDDAVTMLRAVGQAPLAADRPPVSVDGDIEIYADLAWQGGAAAAPPVASVPSILDALLASVAPDGYLSVVTYLSGGLSGRDLAPALARRSGRPVSYGPGPGYLHSTGSVHKDGPGTGAFLIVSGDPPAGDALADHPVPGRPYSLGKVRLARAMAEVRALRQRGLPVVRLHLRDPVAGAEQLGEAVRMAARA</sequence>
<comment type="caution">
    <text evidence="2">The sequence shown here is derived from an EMBL/GenBank/DDBJ whole genome shotgun (WGS) entry which is preliminary data.</text>
</comment>
<dbReference type="InterPro" id="IPR001672">
    <property type="entry name" value="G6P_Isomerase"/>
</dbReference>
<protein>
    <submittedName>
        <fullName evidence="2">Phosphoheptose isomerase</fullName>
    </submittedName>
</protein>
<dbReference type="Gene3D" id="3.40.50.10490">
    <property type="entry name" value="Glucose-6-phosphate isomerase like protein, domain 1"/>
    <property type="match status" value="1"/>
</dbReference>